<feature type="chain" id="PRO_5047080236" description="LPP20 lipoprotein" evidence="2">
    <location>
        <begin position="25"/>
        <end position="201"/>
    </location>
</feature>
<evidence type="ECO:0000256" key="2">
    <source>
        <dbReference type="SAM" id="SignalP"/>
    </source>
</evidence>
<keyword evidence="1" id="KW-0175">Coiled coil</keyword>
<evidence type="ECO:0000313" key="4">
    <source>
        <dbReference type="Proteomes" id="UP000838748"/>
    </source>
</evidence>
<keyword evidence="4" id="KW-1185">Reference proteome</keyword>
<reference evidence="3" key="1">
    <citation type="submission" date="2021-11" db="EMBL/GenBank/DDBJ databases">
        <authorList>
            <person name="Rodrigo-Torres L."/>
            <person name="Arahal R. D."/>
            <person name="Lucena T."/>
        </authorList>
    </citation>
    <scope>NUCLEOTIDE SEQUENCE</scope>
    <source>
        <strain evidence="3">CECT 7928</strain>
    </source>
</reference>
<dbReference type="EMBL" id="CAKLDM010000005">
    <property type="protein sequence ID" value="CAH0543212.1"/>
    <property type="molecule type" value="Genomic_DNA"/>
</dbReference>
<organism evidence="3 4">
    <name type="scientific">Vibrio marisflavi CECT 7928</name>
    <dbReference type="NCBI Taxonomy" id="634439"/>
    <lineage>
        <taxon>Bacteria</taxon>
        <taxon>Pseudomonadati</taxon>
        <taxon>Pseudomonadota</taxon>
        <taxon>Gammaproteobacteria</taxon>
        <taxon>Vibrionales</taxon>
        <taxon>Vibrionaceae</taxon>
        <taxon>Vibrio</taxon>
    </lineage>
</organism>
<proteinExistence type="predicted"/>
<feature type="coiled-coil region" evidence="1">
    <location>
        <begin position="161"/>
        <end position="197"/>
    </location>
</feature>
<dbReference type="PROSITE" id="PS51257">
    <property type="entry name" value="PROKAR_LIPOPROTEIN"/>
    <property type="match status" value="1"/>
</dbReference>
<dbReference type="Gene3D" id="3.10.28.20">
    <property type="entry name" value="Acetamidase/Formamidase-like domains"/>
    <property type="match status" value="1"/>
</dbReference>
<sequence length="201" mass="22002">MNKLTMSLLASALVLAGCSSTPTAQDTTQDQLKAEQLKADVAQEKAEKHIANVPEWVLKQPKPDATGVYGVGQGESKKLDIAMKKANLNAQFELAKNFGQELSGNEQSYTQENNAGVSEQYTQLIDNIVDSVPVNGYSVVSQEIVAIDGKYSAFLLLKLPYEEFNAVLEKQKTQAKSEEIKQAFAHLEKRLANKNANQGKN</sequence>
<protein>
    <recommendedName>
        <fullName evidence="5">LPP20 lipoprotein</fullName>
    </recommendedName>
</protein>
<evidence type="ECO:0000256" key="1">
    <source>
        <dbReference type="SAM" id="Coils"/>
    </source>
</evidence>
<gene>
    <name evidence="3" type="ORF">VMF7928_04473</name>
</gene>
<accession>A0ABM9AA58</accession>
<comment type="caution">
    <text evidence="3">The sequence shown here is derived from an EMBL/GenBank/DDBJ whole genome shotgun (WGS) entry which is preliminary data.</text>
</comment>
<feature type="signal peptide" evidence="2">
    <location>
        <begin position="1"/>
        <end position="24"/>
    </location>
</feature>
<evidence type="ECO:0008006" key="5">
    <source>
        <dbReference type="Google" id="ProtNLM"/>
    </source>
</evidence>
<dbReference type="Proteomes" id="UP000838748">
    <property type="component" value="Unassembled WGS sequence"/>
</dbReference>
<evidence type="ECO:0000313" key="3">
    <source>
        <dbReference type="EMBL" id="CAH0543212.1"/>
    </source>
</evidence>
<dbReference type="RefSeq" id="WP_237364133.1">
    <property type="nucleotide sequence ID" value="NZ_CAKLDM010000005.1"/>
</dbReference>
<name>A0ABM9AA58_9VIBR</name>
<keyword evidence="2" id="KW-0732">Signal</keyword>